<reference evidence="2" key="1">
    <citation type="journal article" date="2023" name="G3 (Bethesda)">
        <title>A reference genome for the long-term kleptoplast-retaining sea slug Elysia crispata morphotype clarki.</title>
        <authorList>
            <person name="Eastman K.E."/>
            <person name="Pendleton A.L."/>
            <person name="Shaikh M.A."/>
            <person name="Suttiyut T."/>
            <person name="Ogas R."/>
            <person name="Tomko P."/>
            <person name="Gavelis G."/>
            <person name="Widhalm J.R."/>
            <person name="Wisecaver J.H."/>
        </authorList>
    </citation>
    <scope>NUCLEOTIDE SEQUENCE</scope>
    <source>
        <strain evidence="2">ECLA1</strain>
    </source>
</reference>
<evidence type="ECO:0000313" key="2">
    <source>
        <dbReference type="EMBL" id="KAK3781834.1"/>
    </source>
</evidence>
<keyword evidence="3" id="KW-1185">Reference proteome</keyword>
<evidence type="ECO:0000313" key="3">
    <source>
        <dbReference type="Proteomes" id="UP001283361"/>
    </source>
</evidence>
<accession>A0AAE1A5V3</accession>
<dbReference type="EMBL" id="JAWDGP010002587">
    <property type="protein sequence ID" value="KAK3781834.1"/>
    <property type="molecule type" value="Genomic_DNA"/>
</dbReference>
<dbReference type="Proteomes" id="UP001283361">
    <property type="component" value="Unassembled WGS sequence"/>
</dbReference>
<dbReference type="AlphaFoldDB" id="A0AAE1A5V3"/>
<name>A0AAE1A5V3_9GAST</name>
<gene>
    <name evidence="2" type="ORF">RRG08_016956</name>
</gene>
<comment type="caution">
    <text evidence="2">The sequence shown here is derived from an EMBL/GenBank/DDBJ whole genome shotgun (WGS) entry which is preliminary data.</text>
</comment>
<proteinExistence type="predicted"/>
<organism evidence="2 3">
    <name type="scientific">Elysia crispata</name>
    <name type="common">lettuce slug</name>
    <dbReference type="NCBI Taxonomy" id="231223"/>
    <lineage>
        <taxon>Eukaryota</taxon>
        <taxon>Metazoa</taxon>
        <taxon>Spiralia</taxon>
        <taxon>Lophotrochozoa</taxon>
        <taxon>Mollusca</taxon>
        <taxon>Gastropoda</taxon>
        <taxon>Heterobranchia</taxon>
        <taxon>Euthyneura</taxon>
        <taxon>Panpulmonata</taxon>
        <taxon>Sacoglossa</taxon>
        <taxon>Placobranchoidea</taxon>
        <taxon>Plakobranchidae</taxon>
        <taxon>Elysia</taxon>
    </lineage>
</organism>
<sequence>MFAWREPRSLQMFRRFCCPVYNERASPQPQAQNSTEKQTFKSFQLPVLRRHHSASATCKKNHAEHGAKSGTFYLTGMNTSSPGPDESE</sequence>
<protein>
    <submittedName>
        <fullName evidence="2">Uncharacterized protein</fullName>
    </submittedName>
</protein>
<feature type="region of interest" description="Disordered" evidence="1">
    <location>
        <begin position="69"/>
        <end position="88"/>
    </location>
</feature>
<evidence type="ECO:0000256" key="1">
    <source>
        <dbReference type="SAM" id="MobiDB-lite"/>
    </source>
</evidence>